<evidence type="ECO:0000313" key="6">
    <source>
        <dbReference type="EMBL" id="OLN33950.1"/>
    </source>
</evidence>
<evidence type="ECO:0000256" key="2">
    <source>
        <dbReference type="ARBA" id="ARBA00022801"/>
    </source>
</evidence>
<dbReference type="InterPro" id="IPR023485">
    <property type="entry name" value="Ptyr_pPase"/>
</dbReference>
<dbReference type="InterPro" id="IPR050438">
    <property type="entry name" value="LMW_PTPase"/>
</dbReference>
<feature type="active site" evidence="4">
    <location>
        <position position="15"/>
    </location>
</feature>
<dbReference type="SMART" id="SM00226">
    <property type="entry name" value="LMWPc"/>
    <property type="match status" value="1"/>
</dbReference>
<dbReference type="SUPFAM" id="SSF52788">
    <property type="entry name" value="Phosphotyrosine protein phosphatases I"/>
    <property type="match status" value="1"/>
</dbReference>
<dbReference type="InterPro" id="IPR017867">
    <property type="entry name" value="Tyr_phospatase_low_mol_wt"/>
</dbReference>
<evidence type="ECO:0000256" key="4">
    <source>
        <dbReference type="PIRSR" id="PIRSR617867-1"/>
    </source>
</evidence>
<proteinExistence type="inferred from homology"/>
<dbReference type="InterPro" id="IPR036196">
    <property type="entry name" value="Ptyr_pPase_sf"/>
</dbReference>
<dbReference type="CDD" id="cd16344">
    <property type="entry name" value="LMWPAP"/>
    <property type="match status" value="1"/>
</dbReference>
<organism evidence="6 7">
    <name type="scientific">Desulfosporosinus metallidurans</name>
    <dbReference type="NCBI Taxonomy" id="1888891"/>
    <lineage>
        <taxon>Bacteria</taxon>
        <taxon>Bacillati</taxon>
        <taxon>Bacillota</taxon>
        <taxon>Clostridia</taxon>
        <taxon>Eubacteriales</taxon>
        <taxon>Desulfitobacteriaceae</taxon>
        <taxon>Desulfosporosinus</taxon>
    </lineage>
</organism>
<evidence type="ECO:0000256" key="1">
    <source>
        <dbReference type="ARBA" id="ARBA00011063"/>
    </source>
</evidence>
<dbReference type="PANTHER" id="PTHR11717">
    <property type="entry name" value="LOW MOLECULAR WEIGHT PROTEIN TYROSINE PHOSPHATASE"/>
    <property type="match status" value="1"/>
</dbReference>
<dbReference type="PANTHER" id="PTHR11717:SF31">
    <property type="entry name" value="LOW MOLECULAR WEIGHT PROTEIN-TYROSINE-PHOSPHATASE ETP-RELATED"/>
    <property type="match status" value="1"/>
</dbReference>
<comment type="similarity">
    <text evidence="1">Belongs to the low molecular weight phosphotyrosine protein phosphatase family.</text>
</comment>
<sequence length="145" mass="16608">MGLKLLFICTGNTCRSPMAEGLAREMLGDVVQVSSAGMEAWEGEYASPHALEVLAERNIDLSKHRARRIREELMVEADWIIPMTHAQEEGLKRQFPQHVHKFRCLGDWGKQKRDVRDPWGGSLEVYRQTAQEIGELLRVLKEQIP</sequence>
<feature type="domain" description="Phosphotyrosine protein phosphatase I" evidence="5">
    <location>
        <begin position="3"/>
        <end position="143"/>
    </location>
</feature>
<name>A0A1Q8R397_9FIRM</name>
<dbReference type="STRING" id="1888891.DSOL_0128"/>
<dbReference type="AlphaFoldDB" id="A0A1Q8R397"/>
<dbReference type="Gene3D" id="3.40.50.2300">
    <property type="match status" value="1"/>
</dbReference>
<keyword evidence="2" id="KW-0378">Hydrolase</keyword>
<accession>A0A1Q8R397</accession>
<evidence type="ECO:0000256" key="3">
    <source>
        <dbReference type="ARBA" id="ARBA00022912"/>
    </source>
</evidence>
<comment type="caution">
    <text evidence="6">The sequence shown here is derived from an EMBL/GenBank/DDBJ whole genome shotgun (WGS) entry which is preliminary data.</text>
</comment>
<evidence type="ECO:0000313" key="7">
    <source>
        <dbReference type="Proteomes" id="UP000186102"/>
    </source>
</evidence>
<dbReference type="Proteomes" id="UP000186102">
    <property type="component" value="Unassembled WGS sequence"/>
</dbReference>
<keyword evidence="3" id="KW-0904">Protein phosphatase</keyword>
<dbReference type="RefSeq" id="WP_075362968.1">
    <property type="nucleotide sequence ID" value="NZ_MLBF01000001.1"/>
</dbReference>
<dbReference type="EMBL" id="MLBF01000001">
    <property type="protein sequence ID" value="OLN33950.1"/>
    <property type="molecule type" value="Genomic_DNA"/>
</dbReference>
<dbReference type="GO" id="GO:0004725">
    <property type="term" value="F:protein tyrosine phosphatase activity"/>
    <property type="evidence" value="ECO:0007669"/>
    <property type="project" value="InterPro"/>
</dbReference>
<gene>
    <name evidence="6" type="ORF">DSOL_0128</name>
</gene>
<reference evidence="6 7" key="1">
    <citation type="submission" date="2016-09" db="EMBL/GenBank/DDBJ databases">
        <title>Complete genome of Desulfosporosinus sp. OL.</title>
        <authorList>
            <person name="Mardanov A."/>
            <person name="Beletsky A."/>
            <person name="Panova A."/>
            <person name="Karnachuk O."/>
            <person name="Ravin N."/>
        </authorList>
    </citation>
    <scope>NUCLEOTIDE SEQUENCE [LARGE SCALE GENOMIC DNA]</scope>
    <source>
        <strain evidence="6 7">OL</strain>
    </source>
</reference>
<dbReference type="PRINTS" id="PR00719">
    <property type="entry name" value="LMWPTPASE"/>
</dbReference>
<keyword evidence="7" id="KW-1185">Reference proteome</keyword>
<evidence type="ECO:0000259" key="5">
    <source>
        <dbReference type="SMART" id="SM00226"/>
    </source>
</evidence>
<protein>
    <submittedName>
        <fullName evidence="6">Low molecular weight protein tyrosine phosphatase</fullName>
    </submittedName>
</protein>
<dbReference type="OrthoDB" id="9784339at2"/>
<feature type="active site" description="Nucleophile" evidence="4">
    <location>
        <position position="9"/>
    </location>
</feature>
<feature type="active site" description="Proton donor" evidence="4">
    <location>
        <position position="117"/>
    </location>
</feature>
<dbReference type="Pfam" id="PF01451">
    <property type="entry name" value="LMWPc"/>
    <property type="match status" value="1"/>
</dbReference>